<keyword evidence="9" id="KW-1185">Reference proteome</keyword>
<keyword evidence="8" id="KW-0223">Dioxygenase</keyword>
<dbReference type="SUPFAM" id="SSF54593">
    <property type="entry name" value="Glyoxalase/Bleomycin resistance protein/Dihydroxybiphenyl dioxygenase"/>
    <property type="match status" value="1"/>
</dbReference>
<feature type="binding site" evidence="6">
    <location>
        <position position="173"/>
    </location>
    <ligand>
        <name>Fe cation</name>
        <dbReference type="ChEBI" id="CHEBI:24875"/>
    </ligand>
</feature>
<name>A0AAD1WJZ1_PELCU</name>
<sequence length="393" mass="43867">MTSRLIRLSHIILQVSNAERVVQELMTKYQFQPFAARGLDGRSPSQVALRNGGVVFMVNENNQKTTKGSSMLYDATVPLPYPDTACNVSFDVEDVPGFCQRLLSERCQLLVPPTEVHDDYGLVTFCVVKSVVGNVRHTLIDRTRYGDNFLPEFQNLRSDSNPVVPGDLTCIDHVTYACPRGSSPHIIKWYERCFGFKHFPLSKEEDCDRGFEISGPNIGLRLTAMDSPELGKCGKLVLAESLPQKGINQLDLFLNHHKEGGIQHVGLFATDIFKTARSMANQGVCFTSQPPTYYSDPSKQEEIQGVGLQAEILSQFGILLDSKSQNSNMPNGYLLQVFAEPLWSKDSFYLELIERRGADGFGEGNVRALWRALNDFLEGSTQKDDEKIRSTAA</sequence>
<evidence type="ECO:0000256" key="6">
    <source>
        <dbReference type="PIRSR" id="PIRSR009283-1"/>
    </source>
</evidence>
<proteinExistence type="inferred from homology"/>
<evidence type="ECO:0000256" key="1">
    <source>
        <dbReference type="ARBA" id="ARBA00005877"/>
    </source>
</evidence>
<dbReference type="PANTHER" id="PTHR11959">
    <property type="entry name" value="4-HYDROXYPHENYLPYRUVATE DIOXYGENASE"/>
    <property type="match status" value="1"/>
</dbReference>
<dbReference type="GO" id="GO:0003868">
    <property type="term" value="F:4-hydroxyphenylpyruvate dioxygenase activity"/>
    <property type="evidence" value="ECO:0007669"/>
    <property type="project" value="InterPro"/>
</dbReference>
<dbReference type="AlphaFoldDB" id="A0AAD1WJZ1"/>
<evidence type="ECO:0000259" key="7">
    <source>
        <dbReference type="PROSITE" id="PS51819"/>
    </source>
</evidence>
<dbReference type="InterPro" id="IPR005956">
    <property type="entry name" value="4OHPhenylPyrv_dOase"/>
</dbReference>
<organism evidence="8 9">
    <name type="scientific">Pelobates cultripes</name>
    <name type="common">Western spadefoot toad</name>
    <dbReference type="NCBI Taxonomy" id="61616"/>
    <lineage>
        <taxon>Eukaryota</taxon>
        <taxon>Metazoa</taxon>
        <taxon>Chordata</taxon>
        <taxon>Craniata</taxon>
        <taxon>Vertebrata</taxon>
        <taxon>Euteleostomi</taxon>
        <taxon>Amphibia</taxon>
        <taxon>Batrachia</taxon>
        <taxon>Anura</taxon>
        <taxon>Pelobatoidea</taxon>
        <taxon>Pelobatidae</taxon>
        <taxon>Pelobates</taxon>
    </lineage>
</organism>
<evidence type="ECO:0000256" key="3">
    <source>
        <dbReference type="ARBA" id="ARBA00022737"/>
    </source>
</evidence>
<dbReference type="CDD" id="cd07250">
    <property type="entry name" value="HPPD_C_like"/>
    <property type="match status" value="1"/>
</dbReference>
<evidence type="ECO:0000256" key="4">
    <source>
        <dbReference type="ARBA" id="ARBA00023004"/>
    </source>
</evidence>
<evidence type="ECO:0000313" key="9">
    <source>
        <dbReference type="Proteomes" id="UP001295444"/>
    </source>
</evidence>
<keyword evidence="4 6" id="KW-0408">Iron</keyword>
<dbReference type="CDD" id="cd08342">
    <property type="entry name" value="HPPD_N_like"/>
    <property type="match status" value="1"/>
</dbReference>
<dbReference type="EMBL" id="OW240919">
    <property type="protein sequence ID" value="CAH2310571.1"/>
    <property type="molecule type" value="Genomic_DNA"/>
</dbReference>
<dbReference type="PANTHER" id="PTHR11959:SF10">
    <property type="entry name" value="4-HYDROXYPHENYLPYRUVATE DIOXYGENASE-LIKE PROTEIN"/>
    <property type="match status" value="1"/>
</dbReference>
<reference evidence="8" key="1">
    <citation type="submission" date="2022-03" db="EMBL/GenBank/DDBJ databases">
        <authorList>
            <person name="Alioto T."/>
            <person name="Alioto T."/>
            <person name="Gomez Garrido J."/>
        </authorList>
    </citation>
    <scope>NUCLEOTIDE SEQUENCE</scope>
</reference>
<comment type="similarity">
    <text evidence="1 5">Belongs to the 4HPPD family.</text>
</comment>
<keyword evidence="2 6" id="KW-0479">Metal-binding</keyword>
<dbReference type="GO" id="GO:0046872">
    <property type="term" value="F:metal ion binding"/>
    <property type="evidence" value="ECO:0007669"/>
    <property type="project" value="UniProtKB-KW"/>
</dbReference>
<gene>
    <name evidence="8" type="ORF">PECUL_23A031273</name>
</gene>
<keyword evidence="3" id="KW-0677">Repeat</keyword>
<keyword evidence="8" id="KW-0560">Oxidoreductase</keyword>
<accession>A0AAD1WJZ1</accession>
<dbReference type="InterPro" id="IPR041735">
    <property type="entry name" value="4OHPhenylPyrv_dOase_C"/>
</dbReference>
<dbReference type="Gene3D" id="3.10.180.10">
    <property type="entry name" value="2,3-Dihydroxybiphenyl 1,2-Dioxygenase, domain 1"/>
    <property type="match status" value="2"/>
</dbReference>
<dbReference type="Proteomes" id="UP001295444">
    <property type="component" value="Chromosome 08"/>
</dbReference>
<evidence type="ECO:0000256" key="5">
    <source>
        <dbReference type="PIRNR" id="PIRNR009283"/>
    </source>
</evidence>
<feature type="binding site" evidence="6">
    <location>
        <position position="264"/>
    </location>
    <ligand>
        <name>Fe cation</name>
        <dbReference type="ChEBI" id="CHEBI:24875"/>
    </ligand>
</feature>
<dbReference type="PROSITE" id="PS51819">
    <property type="entry name" value="VOC"/>
    <property type="match status" value="2"/>
</dbReference>
<dbReference type="PIRSF" id="PIRSF009283">
    <property type="entry name" value="HPP_dOase"/>
    <property type="match status" value="1"/>
</dbReference>
<feature type="domain" description="VOC" evidence="7">
    <location>
        <begin position="7"/>
        <end position="142"/>
    </location>
</feature>
<feature type="domain" description="VOC" evidence="7">
    <location>
        <begin position="170"/>
        <end position="340"/>
    </location>
</feature>
<evidence type="ECO:0000313" key="8">
    <source>
        <dbReference type="EMBL" id="CAH2310571.1"/>
    </source>
</evidence>
<dbReference type="GO" id="GO:0009072">
    <property type="term" value="P:aromatic amino acid metabolic process"/>
    <property type="evidence" value="ECO:0007669"/>
    <property type="project" value="InterPro"/>
</dbReference>
<comment type="cofactor">
    <cofactor evidence="6">
        <name>Fe cation</name>
        <dbReference type="ChEBI" id="CHEBI:24875"/>
    </cofactor>
    <text evidence="6">Binds 1 Fe cation per subunit.</text>
</comment>
<feature type="binding site" evidence="6">
    <location>
        <position position="351"/>
    </location>
    <ligand>
        <name>Fe cation</name>
        <dbReference type="ChEBI" id="CHEBI:24875"/>
    </ligand>
</feature>
<dbReference type="InterPro" id="IPR029068">
    <property type="entry name" value="Glyas_Bleomycin-R_OHBP_Dase"/>
</dbReference>
<protein>
    <recommendedName>
        <fullName evidence="5">4-hydroxyphenylpyruvate dioxygenase</fullName>
    </recommendedName>
</protein>
<dbReference type="InterPro" id="IPR037523">
    <property type="entry name" value="VOC_core"/>
</dbReference>
<evidence type="ECO:0000256" key="2">
    <source>
        <dbReference type="ARBA" id="ARBA00022723"/>
    </source>
</evidence>
<dbReference type="InterPro" id="IPR041736">
    <property type="entry name" value="4OHPhenylPyrv_dOase_N"/>
</dbReference>